<feature type="compositionally biased region" description="Low complexity" evidence="1">
    <location>
        <begin position="43"/>
        <end position="64"/>
    </location>
</feature>
<proteinExistence type="predicted"/>
<gene>
    <name evidence="2" type="ORF">PIB30_078664</name>
</gene>
<evidence type="ECO:0000256" key="1">
    <source>
        <dbReference type="SAM" id="MobiDB-lite"/>
    </source>
</evidence>
<dbReference type="Proteomes" id="UP001341840">
    <property type="component" value="Unassembled WGS sequence"/>
</dbReference>
<dbReference type="EMBL" id="JASCZI010212541">
    <property type="protein sequence ID" value="MED6199729.1"/>
    <property type="molecule type" value="Genomic_DNA"/>
</dbReference>
<feature type="region of interest" description="Disordered" evidence="1">
    <location>
        <begin position="1"/>
        <end position="67"/>
    </location>
</feature>
<reference evidence="2 3" key="1">
    <citation type="journal article" date="2023" name="Plants (Basel)">
        <title>Bridging the Gap: Combining Genomics and Transcriptomics Approaches to Understand Stylosanthes scabra, an Orphan Legume from the Brazilian Caatinga.</title>
        <authorList>
            <person name="Ferreira-Neto J.R.C."/>
            <person name="da Silva M.D."/>
            <person name="Binneck E."/>
            <person name="de Melo N.F."/>
            <person name="da Silva R.H."/>
            <person name="de Melo A.L.T.M."/>
            <person name="Pandolfi V."/>
            <person name="Bustamante F.O."/>
            <person name="Brasileiro-Vidal A.C."/>
            <person name="Benko-Iseppon A.M."/>
        </authorList>
    </citation>
    <scope>NUCLEOTIDE SEQUENCE [LARGE SCALE GENOMIC DNA]</scope>
    <source>
        <tissue evidence="2">Leaves</tissue>
    </source>
</reference>
<evidence type="ECO:0000313" key="3">
    <source>
        <dbReference type="Proteomes" id="UP001341840"/>
    </source>
</evidence>
<accession>A0ABU6XNW3</accession>
<protein>
    <submittedName>
        <fullName evidence="2">Uncharacterized protein</fullName>
    </submittedName>
</protein>
<comment type="caution">
    <text evidence="2">The sequence shown here is derived from an EMBL/GenBank/DDBJ whole genome shotgun (WGS) entry which is preliminary data.</text>
</comment>
<evidence type="ECO:0000313" key="2">
    <source>
        <dbReference type="EMBL" id="MED6199729.1"/>
    </source>
</evidence>
<name>A0ABU6XNW3_9FABA</name>
<feature type="compositionally biased region" description="Basic and acidic residues" evidence="1">
    <location>
        <begin position="17"/>
        <end position="35"/>
    </location>
</feature>
<keyword evidence="3" id="KW-1185">Reference proteome</keyword>
<sequence length="158" mass="16282">MMAPAKGRVVAAVASDTRGERQSERGISNRERDGLKSPPLPPSSFQAPPSCLSLPEAVISPEPAAAEEESCITEEENAMVVGSHCAAIVGLDPGAAVAVRAVVRPVSAASPEPAAAEEESCITDEENAMVVVSHYAAIVGLDLGAVRRLLFVRVATAP</sequence>
<organism evidence="2 3">
    <name type="scientific">Stylosanthes scabra</name>
    <dbReference type="NCBI Taxonomy" id="79078"/>
    <lineage>
        <taxon>Eukaryota</taxon>
        <taxon>Viridiplantae</taxon>
        <taxon>Streptophyta</taxon>
        <taxon>Embryophyta</taxon>
        <taxon>Tracheophyta</taxon>
        <taxon>Spermatophyta</taxon>
        <taxon>Magnoliopsida</taxon>
        <taxon>eudicotyledons</taxon>
        <taxon>Gunneridae</taxon>
        <taxon>Pentapetalae</taxon>
        <taxon>rosids</taxon>
        <taxon>fabids</taxon>
        <taxon>Fabales</taxon>
        <taxon>Fabaceae</taxon>
        <taxon>Papilionoideae</taxon>
        <taxon>50 kb inversion clade</taxon>
        <taxon>dalbergioids sensu lato</taxon>
        <taxon>Dalbergieae</taxon>
        <taxon>Pterocarpus clade</taxon>
        <taxon>Stylosanthes</taxon>
    </lineage>
</organism>